<keyword evidence="7" id="KW-0067">ATP-binding</keyword>
<sequence>MRELLSGVARWPVDRAREAVDDLRRVPRWRVVSEIGLIALVVGVDVASAGVLTGLTGGQLAGLAAVLVALLLLRWLLPSVTLVVGLPLAYPWDLSTAAVLVLVFWAGYRIAGWQRSAAALIVAVAVSMALSGDLHAVLRSPVAGAQQVVFVCMGLLLPFLIGRYAAQRAQLARALAWQERQVRRERALLTVQARLRERNRIAQDMHDGLGHRLSLISVLSATMELNTGLPAEVRDTVQALHTTAHDAAAELREIIGTLAPDAASADERGPHTVEAIPALVAGVRATGVPVELRSAGPVVDLPAAVSHAAYRVVQEGLTNAHKHAAGAEITVSVVHEPDGLLVEVRNGPSVNTADRAAPGTRLGLVGLAERVRLAGGVLHSGAAPDGGFRVAATLPYQATDSPVSTEDDPAGPDPEAELGADPAPRGTARAHAGTGALIAAGVCAVGVVSLFFWMVGTGYGATVSRSVYDAVWVGQSEPEVLAVLPEPSEPALLDIRSGQPPVPPHAVCRYYLADQQPLNGPDFTVVRFCFADNALVSKDSYSS</sequence>
<evidence type="ECO:0000256" key="9">
    <source>
        <dbReference type="SAM" id="MobiDB-lite"/>
    </source>
</evidence>
<feature type="transmembrane region" description="Helical" evidence="10">
    <location>
        <begin position="89"/>
        <end position="108"/>
    </location>
</feature>
<keyword evidence="8" id="KW-0902">Two-component regulatory system</keyword>
<keyword evidence="5" id="KW-0547">Nucleotide-binding</keyword>
<dbReference type="EMBL" id="JACJID010000001">
    <property type="protein sequence ID" value="MBA8923774.1"/>
    <property type="molecule type" value="Genomic_DNA"/>
</dbReference>
<feature type="transmembrane region" description="Helical" evidence="10">
    <location>
        <begin position="35"/>
        <end position="53"/>
    </location>
</feature>
<evidence type="ECO:0000256" key="1">
    <source>
        <dbReference type="ARBA" id="ARBA00000085"/>
    </source>
</evidence>
<evidence type="ECO:0000313" key="14">
    <source>
        <dbReference type="Proteomes" id="UP000517916"/>
    </source>
</evidence>
<dbReference type="Gene3D" id="1.20.5.1930">
    <property type="match status" value="1"/>
</dbReference>
<name>A0ABR6BA99_9PSEU</name>
<reference evidence="13 14" key="1">
    <citation type="submission" date="2020-08" db="EMBL/GenBank/DDBJ databases">
        <title>Genomic Encyclopedia of Archaeal and Bacterial Type Strains, Phase II (KMG-II): from individual species to whole genera.</title>
        <authorList>
            <person name="Goeker M."/>
        </authorList>
    </citation>
    <scope>NUCLEOTIDE SEQUENCE [LARGE SCALE GENOMIC DNA]</scope>
    <source>
        <strain evidence="13 14">DSM 43850</strain>
    </source>
</reference>
<dbReference type="CDD" id="cd16917">
    <property type="entry name" value="HATPase_UhpB-NarQ-NarX-like"/>
    <property type="match status" value="1"/>
</dbReference>
<dbReference type="InterPro" id="IPR036890">
    <property type="entry name" value="HATPase_C_sf"/>
</dbReference>
<keyword evidence="14" id="KW-1185">Reference proteome</keyword>
<dbReference type="Pfam" id="PF02518">
    <property type="entry name" value="HATPase_c"/>
    <property type="match status" value="1"/>
</dbReference>
<feature type="domain" description="Signal transduction histidine kinase subgroup 3 dimerisation and phosphoacceptor" evidence="12">
    <location>
        <begin position="197"/>
        <end position="262"/>
    </location>
</feature>
<dbReference type="RefSeq" id="WP_025358688.1">
    <property type="nucleotide sequence ID" value="NZ_BAAABQ010000076.1"/>
</dbReference>
<comment type="caution">
    <text evidence="13">The sequence shown here is derived from an EMBL/GenBank/DDBJ whole genome shotgun (WGS) entry which is preliminary data.</text>
</comment>
<evidence type="ECO:0000256" key="10">
    <source>
        <dbReference type="SAM" id="Phobius"/>
    </source>
</evidence>
<evidence type="ECO:0000313" key="13">
    <source>
        <dbReference type="EMBL" id="MBA8923774.1"/>
    </source>
</evidence>
<protein>
    <recommendedName>
        <fullName evidence="2">histidine kinase</fullName>
        <ecNumber evidence="2">2.7.13.3</ecNumber>
    </recommendedName>
</protein>
<gene>
    <name evidence="13" type="ORF">BC739_000971</name>
</gene>
<evidence type="ECO:0000256" key="8">
    <source>
        <dbReference type="ARBA" id="ARBA00023012"/>
    </source>
</evidence>
<dbReference type="SUPFAM" id="SSF55874">
    <property type="entry name" value="ATPase domain of HSP90 chaperone/DNA topoisomerase II/histidine kinase"/>
    <property type="match status" value="1"/>
</dbReference>
<feature type="transmembrane region" description="Helical" evidence="10">
    <location>
        <begin position="144"/>
        <end position="166"/>
    </location>
</feature>
<keyword evidence="10" id="KW-1133">Transmembrane helix</keyword>
<dbReference type="EC" id="2.7.13.3" evidence="2"/>
<dbReference type="InterPro" id="IPR003594">
    <property type="entry name" value="HATPase_dom"/>
</dbReference>
<organism evidence="13 14">
    <name type="scientific">Kutzneria viridogrisea</name>
    <dbReference type="NCBI Taxonomy" id="47990"/>
    <lineage>
        <taxon>Bacteria</taxon>
        <taxon>Bacillati</taxon>
        <taxon>Actinomycetota</taxon>
        <taxon>Actinomycetes</taxon>
        <taxon>Pseudonocardiales</taxon>
        <taxon>Pseudonocardiaceae</taxon>
        <taxon>Kutzneria</taxon>
    </lineage>
</organism>
<feature type="compositionally biased region" description="Acidic residues" evidence="9">
    <location>
        <begin position="405"/>
        <end position="418"/>
    </location>
</feature>
<dbReference type="PANTHER" id="PTHR24421">
    <property type="entry name" value="NITRATE/NITRITE SENSOR PROTEIN NARX-RELATED"/>
    <property type="match status" value="1"/>
</dbReference>
<evidence type="ECO:0000256" key="6">
    <source>
        <dbReference type="ARBA" id="ARBA00022777"/>
    </source>
</evidence>
<accession>A0ABR6BA99</accession>
<keyword evidence="10" id="KW-0472">Membrane</keyword>
<feature type="transmembrane region" description="Helical" evidence="10">
    <location>
        <begin position="60"/>
        <end position="77"/>
    </location>
</feature>
<evidence type="ECO:0000256" key="2">
    <source>
        <dbReference type="ARBA" id="ARBA00012438"/>
    </source>
</evidence>
<evidence type="ECO:0000259" key="11">
    <source>
        <dbReference type="Pfam" id="PF02518"/>
    </source>
</evidence>
<dbReference type="Gene3D" id="3.30.565.10">
    <property type="entry name" value="Histidine kinase-like ATPase, C-terminal domain"/>
    <property type="match status" value="1"/>
</dbReference>
<evidence type="ECO:0000256" key="7">
    <source>
        <dbReference type="ARBA" id="ARBA00022840"/>
    </source>
</evidence>
<keyword evidence="4" id="KW-0808">Transferase</keyword>
<evidence type="ECO:0000256" key="5">
    <source>
        <dbReference type="ARBA" id="ARBA00022741"/>
    </source>
</evidence>
<feature type="domain" description="Histidine kinase/HSP90-like ATPase" evidence="11">
    <location>
        <begin position="308"/>
        <end position="397"/>
    </location>
</feature>
<dbReference type="PANTHER" id="PTHR24421:SF10">
    <property type="entry name" value="NITRATE_NITRITE SENSOR PROTEIN NARQ"/>
    <property type="match status" value="1"/>
</dbReference>
<feature type="transmembrane region" description="Helical" evidence="10">
    <location>
        <begin position="435"/>
        <end position="455"/>
    </location>
</feature>
<feature type="transmembrane region" description="Helical" evidence="10">
    <location>
        <begin position="117"/>
        <end position="138"/>
    </location>
</feature>
<keyword evidence="6 13" id="KW-0418">Kinase</keyword>
<feature type="region of interest" description="Disordered" evidence="9">
    <location>
        <begin position="399"/>
        <end position="429"/>
    </location>
</feature>
<comment type="catalytic activity">
    <reaction evidence="1">
        <text>ATP + protein L-histidine = ADP + protein N-phospho-L-histidine.</text>
        <dbReference type="EC" id="2.7.13.3"/>
    </reaction>
</comment>
<keyword evidence="10" id="KW-0812">Transmembrane</keyword>
<evidence type="ECO:0000259" key="12">
    <source>
        <dbReference type="Pfam" id="PF07730"/>
    </source>
</evidence>
<dbReference type="Proteomes" id="UP000517916">
    <property type="component" value="Unassembled WGS sequence"/>
</dbReference>
<dbReference type="Pfam" id="PF07730">
    <property type="entry name" value="HisKA_3"/>
    <property type="match status" value="1"/>
</dbReference>
<keyword evidence="3" id="KW-0597">Phosphoprotein</keyword>
<dbReference type="InterPro" id="IPR050482">
    <property type="entry name" value="Sensor_HK_TwoCompSys"/>
</dbReference>
<proteinExistence type="predicted"/>
<dbReference type="InterPro" id="IPR011712">
    <property type="entry name" value="Sig_transdc_His_kin_sub3_dim/P"/>
</dbReference>
<evidence type="ECO:0000256" key="4">
    <source>
        <dbReference type="ARBA" id="ARBA00022679"/>
    </source>
</evidence>
<dbReference type="GO" id="GO:0016301">
    <property type="term" value="F:kinase activity"/>
    <property type="evidence" value="ECO:0007669"/>
    <property type="project" value="UniProtKB-KW"/>
</dbReference>
<evidence type="ECO:0000256" key="3">
    <source>
        <dbReference type="ARBA" id="ARBA00022553"/>
    </source>
</evidence>